<dbReference type="InterPro" id="IPR011006">
    <property type="entry name" value="CheY-like_superfamily"/>
</dbReference>
<gene>
    <name evidence="4" type="primary">dctD</name>
    <name evidence="4" type="ORF">K239x_41770</name>
</gene>
<keyword evidence="1 2" id="KW-0597">Phosphoprotein</keyword>
<dbReference type="GO" id="GO:0000160">
    <property type="term" value="P:phosphorelay signal transduction system"/>
    <property type="evidence" value="ECO:0007669"/>
    <property type="project" value="InterPro"/>
</dbReference>
<protein>
    <submittedName>
        <fullName evidence="4">C4-dicarboxylate transport transcriptional regulatory protein DctD</fullName>
    </submittedName>
</protein>
<reference evidence="4 5" key="1">
    <citation type="submission" date="2019-02" db="EMBL/GenBank/DDBJ databases">
        <title>Deep-cultivation of Planctomycetes and their phenomic and genomic characterization uncovers novel biology.</title>
        <authorList>
            <person name="Wiegand S."/>
            <person name="Jogler M."/>
            <person name="Boedeker C."/>
            <person name="Pinto D."/>
            <person name="Vollmers J."/>
            <person name="Rivas-Marin E."/>
            <person name="Kohn T."/>
            <person name="Peeters S.H."/>
            <person name="Heuer A."/>
            <person name="Rast P."/>
            <person name="Oberbeckmann S."/>
            <person name="Bunk B."/>
            <person name="Jeske O."/>
            <person name="Meyerdierks A."/>
            <person name="Storesund J.E."/>
            <person name="Kallscheuer N."/>
            <person name="Luecker S."/>
            <person name="Lage O.M."/>
            <person name="Pohl T."/>
            <person name="Merkel B.J."/>
            <person name="Hornburger P."/>
            <person name="Mueller R.-W."/>
            <person name="Bruemmer F."/>
            <person name="Labrenz M."/>
            <person name="Spormann A.M."/>
            <person name="Op den Camp H."/>
            <person name="Overmann J."/>
            <person name="Amann R."/>
            <person name="Jetten M.S.M."/>
            <person name="Mascher T."/>
            <person name="Medema M.H."/>
            <person name="Devos D.P."/>
            <person name="Kaster A.-K."/>
            <person name="Ovreas L."/>
            <person name="Rohde M."/>
            <person name="Galperin M.Y."/>
            <person name="Jogler C."/>
        </authorList>
    </citation>
    <scope>NUCLEOTIDE SEQUENCE [LARGE SCALE GENOMIC DNA]</scope>
    <source>
        <strain evidence="4 5">K23_9</strain>
    </source>
</reference>
<evidence type="ECO:0000256" key="2">
    <source>
        <dbReference type="PROSITE-ProRule" id="PRU00169"/>
    </source>
</evidence>
<name>A0A517NYH3_9BACT</name>
<dbReference type="RefSeq" id="WP_145419887.1">
    <property type="nucleotide sequence ID" value="NZ_CP036526.1"/>
</dbReference>
<dbReference type="InterPro" id="IPR050595">
    <property type="entry name" value="Bact_response_regulator"/>
</dbReference>
<keyword evidence="5" id="KW-1185">Reference proteome</keyword>
<proteinExistence type="predicted"/>
<dbReference type="AlphaFoldDB" id="A0A517NYH3"/>
<dbReference type="SMART" id="SM00448">
    <property type="entry name" value="REC"/>
    <property type="match status" value="1"/>
</dbReference>
<dbReference type="PROSITE" id="PS50110">
    <property type="entry name" value="RESPONSE_REGULATORY"/>
    <property type="match status" value="1"/>
</dbReference>
<feature type="domain" description="Response regulatory" evidence="3">
    <location>
        <begin position="6"/>
        <end position="120"/>
    </location>
</feature>
<dbReference type="SUPFAM" id="SSF52172">
    <property type="entry name" value="CheY-like"/>
    <property type="match status" value="1"/>
</dbReference>
<dbReference type="PANTHER" id="PTHR44591:SF25">
    <property type="entry name" value="CHEMOTAXIS TWO-COMPONENT RESPONSE REGULATOR"/>
    <property type="match status" value="1"/>
</dbReference>
<dbReference type="OrthoDB" id="9808843at2"/>
<accession>A0A517NYH3</accession>
<dbReference type="EMBL" id="CP036526">
    <property type="protein sequence ID" value="QDT12169.1"/>
    <property type="molecule type" value="Genomic_DNA"/>
</dbReference>
<organism evidence="4 5">
    <name type="scientific">Stieleria marina</name>
    <dbReference type="NCBI Taxonomy" id="1930275"/>
    <lineage>
        <taxon>Bacteria</taxon>
        <taxon>Pseudomonadati</taxon>
        <taxon>Planctomycetota</taxon>
        <taxon>Planctomycetia</taxon>
        <taxon>Pirellulales</taxon>
        <taxon>Pirellulaceae</taxon>
        <taxon>Stieleria</taxon>
    </lineage>
</organism>
<dbReference type="Gene3D" id="3.40.50.2300">
    <property type="match status" value="1"/>
</dbReference>
<feature type="modified residue" description="4-aspartylphosphate" evidence="2">
    <location>
        <position position="55"/>
    </location>
</feature>
<evidence type="ECO:0000259" key="3">
    <source>
        <dbReference type="PROSITE" id="PS50110"/>
    </source>
</evidence>
<dbReference type="InterPro" id="IPR001789">
    <property type="entry name" value="Sig_transdc_resp-reg_receiver"/>
</dbReference>
<sequence>MNSIPNIGIVEDNDSVRESLQALVKVWGYHAFAFSSAEELLACKDLDRLDCLILDFNLPGINAQELISELDQLDQSVPTIVVSGTIDAAKSTQLHQSGVIAVLGKPIPGTELMELVKTTVS</sequence>
<evidence type="ECO:0000313" key="4">
    <source>
        <dbReference type="EMBL" id="QDT12169.1"/>
    </source>
</evidence>
<dbReference type="PANTHER" id="PTHR44591">
    <property type="entry name" value="STRESS RESPONSE REGULATOR PROTEIN 1"/>
    <property type="match status" value="1"/>
</dbReference>
<evidence type="ECO:0000313" key="5">
    <source>
        <dbReference type="Proteomes" id="UP000319817"/>
    </source>
</evidence>
<dbReference type="Pfam" id="PF00072">
    <property type="entry name" value="Response_reg"/>
    <property type="match status" value="1"/>
</dbReference>
<dbReference type="Proteomes" id="UP000319817">
    <property type="component" value="Chromosome"/>
</dbReference>
<evidence type="ECO:0000256" key="1">
    <source>
        <dbReference type="ARBA" id="ARBA00022553"/>
    </source>
</evidence>